<gene>
    <name evidence="1" type="ORF">GWK47_046940</name>
</gene>
<keyword evidence="2" id="KW-1185">Reference proteome</keyword>
<proteinExistence type="predicted"/>
<organism evidence="1 2">
    <name type="scientific">Chionoecetes opilio</name>
    <name type="common">Atlantic snow crab</name>
    <name type="synonym">Cancer opilio</name>
    <dbReference type="NCBI Taxonomy" id="41210"/>
    <lineage>
        <taxon>Eukaryota</taxon>
        <taxon>Metazoa</taxon>
        <taxon>Ecdysozoa</taxon>
        <taxon>Arthropoda</taxon>
        <taxon>Crustacea</taxon>
        <taxon>Multicrustacea</taxon>
        <taxon>Malacostraca</taxon>
        <taxon>Eumalacostraca</taxon>
        <taxon>Eucarida</taxon>
        <taxon>Decapoda</taxon>
        <taxon>Pleocyemata</taxon>
        <taxon>Brachyura</taxon>
        <taxon>Eubrachyura</taxon>
        <taxon>Majoidea</taxon>
        <taxon>Majidae</taxon>
        <taxon>Chionoecetes</taxon>
    </lineage>
</organism>
<dbReference type="Proteomes" id="UP000770661">
    <property type="component" value="Unassembled WGS sequence"/>
</dbReference>
<evidence type="ECO:0000313" key="2">
    <source>
        <dbReference type="Proteomes" id="UP000770661"/>
    </source>
</evidence>
<dbReference type="EMBL" id="JACEEZ010011584">
    <property type="protein sequence ID" value="KAG0721199.1"/>
    <property type="molecule type" value="Genomic_DNA"/>
</dbReference>
<dbReference type="AlphaFoldDB" id="A0A8J4YBM9"/>
<sequence>MDVTQRRWERLLNYERTKLIGKALRLAGTVDVKDQVHTEDETVRIHFESLLNPGTKWKGRCGGQHAETATPSQNTWRLNANQRITDEHLPAEVRGNLVVAKGRKVAGVEVSTLTSRIVTLNTRQTIEGEVAVSRLGRVERQITAFFPCQIFSGRVTVVNDMDVRGDFKALQVVSRALRLDQTIKHTGTLKFVGGAVMGALHVTSSDLSVGTLNGLDVAVAAANLVLVDQDATIKGGLRFSGNVHTESPARTL</sequence>
<protein>
    <submittedName>
        <fullName evidence="1">Uncharacterized protein</fullName>
    </submittedName>
</protein>
<reference evidence="1" key="1">
    <citation type="submission" date="2020-07" db="EMBL/GenBank/DDBJ databases">
        <title>The High-quality genome of the commercially important snow crab, Chionoecetes opilio.</title>
        <authorList>
            <person name="Jeong J.-H."/>
            <person name="Ryu S."/>
        </authorList>
    </citation>
    <scope>NUCLEOTIDE SEQUENCE</scope>
    <source>
        <strain evidence="1">MADBK_172401_WGS</strain>
        <tissue evidence="1">Digestive gland</tissue>
    </source>
</reference>
<name>A0A8J4YBM9_CHIOP</name>
<comment type="caution">
    <text evidence="1">The sequence shown here is derived from an EMBL/GenBank/DDBJ whole genome shotgun (WGS) entry which is preliminary data.</text>
</comment>
<evidence type="ECO:0000313" key="1">
    <source>
        <dbReference type="EMBL" id="KAG0721199.1"/>
    </source>
</evidence>
<accession>A0A8J4YBM9</accession>